<dbReference type="InterPro" id="IPR013149">
    <property type="entry name" value="ADH-like_C"/>
</dbReference>
<dbReference type="Pfam" id="PF08240">
    <property type="entry name" value="ADH_N"/>
    <property type="match status" value="1"/>
</dbReference>
<dbReference type="SMART" id="SM00829">
    <property type="entry name" value="PKS_ER"/>
    <property type="match status" value="1"/>
</dbReference>
<dbReference type="PANTHER" id="PTHR43401:SF2">
    <property type="entry name" value="L-THREONINE 3-DEHYDROGENASE"/>
    <property type="match status" value="1"/>
</dbReference>
<evidence type="ECO:0000256" key="3">
    <source>
        <dbReference type="ARBA" id="ARBA00023002"/>
    </source>
</evidence>
<dbReference type="RefSeq" id="WP_165886927.1">
    <property type="nucleotide sequence ID" value="NZ_SLXK01000016.1"/>
</dbReference>
<comment type="caution">
    <text evidence="5">The sequence shown here is derived from an EMBL/GenBank/DDBJ whole genome shotgun (WGS) entry which is preliminary data.</text>
</comment>
<dbReference type="InterPro" id="IPR020843">
    <property type="entry name" value="ER"/>
</dbReference>
<accession>A0A4R2P218</accession>
<evidence type="ECO:0000313" key="5">
    <source>
        <dbReference type="EMBL" id="TCP28759.1"/>
    </source>
</evidence>
<name>A0A4R2P218_9BACL</name>
<dbReference type="InterPro" id="IPR011032">
    <property type="entry name" value="GroES-like_sf"/>
</dbReference>
<dbReference type="Gene3D" id="3.40.50.720">
    <property type="entry name" value="NAD(P)-binding Rossmann-like Domain"/>
    <property type="match status" value="1"/>
</dbReference>
<gene>
    <name evidence="5" type="ORF">EV207_11671</name>
</gene>
<keyword evidence="6" id="KW-1185">Reference proteome</keyword>
<evidence type="ECO:0000256" key="1">
    <source>
        <dbReference type="ARBA" id="ARBA00022723"/>
    </source>
</evidence>
<dbReference type="Gene3D" id="3.90.180.10">
    <property type="entry name" value="Medium-chain alcohol dehydrogenases, catalytic domain"/>
    <property type="match status" value="1"/>
</dbReference>
<dbReference type="AlphaFoldDB" id="A0A4R2P218"/>
<organism evidence="5 6">
    <name type="scientific">Scopulibacillus darangshiensis</name>
    <dbReference type="NCBI Taxonomy" id="442528"/>
    <lineage>
        <taxon>Bacteria</taxon>
        <taxon>Bacillati</taxon>
        <taxon>Bacillota</taxon>
        <taxon>Bacilli</taxon>
        <taxon>Bacillales</taxon>
        <taxon>Sporolactobacillaceae</taxon>
        <taxon>Scopulibacillus</taxon>
    </lineage>
</organism>
<keyword evidence="3" id="KW-0560">Oxidoreductase</keyword>
<dbReference type="PANTHER" id="PTHR43401">
    <property type="entry name" value="L-THREONINE 3-DEHYDROGENASE"/>
    <property type="match status" value="1"/>
</dbReference>
<dbReference type="Proteomes" id="UP000295416">
    <property type="component" value="Unassembled WGS sequence"/>
</dbReference>
<dbReference type="GO" id="GO:0046872">
    <property type="term" value="F:metal ion binding"/>
    <property type="evidence" value="ECO:0007669"/>
    <property type="project" value="UniProtKB-KW"/>
</dbReference>
<keyword evidence="2" id="KW-0862">Zinc</keyword>
<reference evidence="5 6" key="1">
    <citation type="submission" date="2019-03" db="EMBL/GenBank/DDBJ databases">
        <title>Genomic Encyclopedia of Type Strains, Phase IV (KMG-IV): sequencing the most valuable type-strain genomes for metagenomic binning, comparative biology and taxonomic classification.</title>
        <authorList>
            <person name="Goeker M."/>
        </authorList>
    </citation>
    <scope>NUCLEOTIDE SEQUENCE [LARGE SCALE GENOMIC DNA]</scope>
    <source>
        <strain evidence="5 6">DSM 19377</strain>
    </source>
</reference>
<dbReference type="InterPro" id="IPR036291">
    <property type="entry name" value="NAD(P)-bd_dom_sf"/>
</dbReference>
<evidence type="ECO:0000313" key="6">
    <source>
        <dbReference type="Proteomes" id="UP000295416"/>
    </source>
</evidence>
<sequence length="343" mass="36446">MLTAQFTTEDGFSTVQIDAAPLKQGEVRIRVEACGVCGSDRQVVKGEAVPAGTSFPLTMGHEISGTIVEIEEQVGDFQEGDHVAVHPFIFCGTCAACQNNQPNLCIRQAVIGYHRPGGFAEQVIVPQSQLIKLPDHFSSAAAAVLVDAYATPFHAMNLSRVQAGHTVIVIGTGGIGLASLQLADIFSVGHLGAVTRRASGVKIAEEYGSEAGFTIMDDARRTARTIRRWSKSGGIDVVIDTIASRETVALALDIVRPGGKVTIIGMSDDTVSIPIAKTVRRGIQVITSYGSVIEDVGKLVELTAAGKLDPTKLIAGTIALENINQAFQDVRMSGRWVIEPNRK</sequence>
<dbReference type="EMBL" id="SLXK01000016">
    <property type="protein sequence ID" value="TCP28759.1"/>
    <property type="molecule type" value="Genomic_DNA"/>
</dbReference>
<dbReference type="InterPro" id="IPR013154">
    <property type="entry name" value="ADH-like_N"/>
</dbReference>
<evidence type="ECO:0000259" key="4">
    <source>
        <dbReference type="SMART" id="SM00829"/>
    </source>
</evidence>
<feature type="domain" description="Enoyl reductase (ER)" evidence="4">
    <location>
        <begin position="7"/>
        <end position="338"/>
    </location>
</feature>
<dbReference type="InterPro" id="IPR050129">
    <property type="entry name" value="Zn_alcohol_dh"/>
</dbReference>
<dbReference type="SUPFAM" id="SSF51735">
    <property type="entry name" value="NAD(P)-binding Rossmann-fold domains"/>
    <property type="match status" value="1"/>
</dbReference>
<dbReference type="SUPFAM" id="SSF50129">
    <property type="entry name" value="GroES-like"/>
    <property type="match status" value="1"/>
</dbReference>
<dbReference type="Pfam" id="PF00107">
    <property type="entry name" value="ADH_zinc_N"/>
    <property type="match status" value="1"/>
</dbReference>
<keyword evidence="1" id="KW-0479">Metal-binding</keyword>
<evidence type="ECO:0000256" key="2">
    <source>
        <dbReference type="ARBA" id="ARBA00022833"/>
    </source>
</evidence>
<proteinExistence type="predicted"/>
<protein>
    <submittedName>
        <fullName evidence="5">Propanol-preferring alcohol dehydrogenase</fullName>
    </submittedName>
</protein>
<dbReference type="GO" id="GO:0016491">
    <property type="term" value="F:oxidoreductase activity"/>
    <property type="evidence" value="ECO:0007669"/>
    <property type="project" value="UniProtKB-KW"/>
</dbReference>